<dbReference type="EMBL" id="JARGDH010000005">
    <property type="protein sequence ID" value="KAL0266646.1"/>
    <property type="molecule type" value="Genomic_DNA"/>
</dbReference>
<evidence type="ECO:0000313" key="1">
    <source>
        <dbReference type="EMBL" id="KAL0266646.1"/>
    </source>
</evidence>
<name>A0AAW2HAF1_9NEOP</name>
<proteinExistence type="predicted"/>
<organism evidence="1">
    <name type="scientific">Menopon gallinae</name>
    <name type="common">poultry shaft louse</name>
    <dbReference type="NCBI Taxonomy" id="328185"/>
    <lineage>
        <taxon>Eukaryota</taxon>
        <taxon>Metazoa</taxon>
        <taxon>Ecdysozoa</taxon>
        <taxon>Arthropoda</taxon>
        <taxon>Hexapoda</taxon>
        <taxon>Insecta</taxon>
        <taxon>Pterygota</taxon>
        <taxon>Neoptera</taxon>
        <taxon>Paraneoptera</taxon>
        <taxon>Psocodea</taxon>
        <taxon>Troctomorpha</taxon>
        <taxon>Phthiraptera</taxon>
        <taxon>Amblycera</taxon>
        <taxon>Menoponidae</taxon>
        <taxon>Menopon</taxon>
    </lineage>
</organism>
<accession>A0AAW2HAF1</accession>
<sequence length="84" mass="9357">METCVLIPQELSLAITPSDRDRGKHGKEVNVTVFSNSRVPQGTFLYPFQGTIRLDKIELTSYLDENDVSSHSFFLTDGVRALPG</sequence>
<gene>
    <name evidence="1" type="ORF">PYX00_009133</name>
</gene>
<comment type="caution">
    <text evidence="1">The sequence shown here is derived from an EMBL/GenBank/DDBJ whole genome shotgun (WGS) entry which is preliminary data.</text>
</comment>
<protein>
    <submittedName>
        <fullName evidence="1">Uncharacterized protein</fullName>
    </submittedName>
</protein>
<reference evidence="1" key="1">
    <citation type="journal article" date="2024" name="Gigascience">
        <title>Chromosome-level genome of the poultry shaft louse Menopon gallinae provides insight into the host-switching and adaptive evolution of parasitic lice.</title>
        <authorList>
            <person name="Xu Y."/>
            <person name="Ma L."/>
            <person name="Liu S."/>
            <person name="Liang Y."/>
            <person name="Liu Q."/>
            <person name="He Z."/>
            <person name="Tian L."/>
            <person name="Duan Y."/>
            <person name="Cai W."/>
            <person name="Li H."/>
            <person name="Song F."/>
        </authorList>
    </citation>
    <scope>NUCLEOTIDE SEQUENCE</scope>
    <source>
        <strain evidence="1">Cailab_2023a</strain>
    </source>
</reference>
<dbReference type="AlphaFoldDB" id="A0AAW2HAF1"/>